<dbReference type="Proteomes" id="UP000029914">
    <property type="component" value="Chromosome"/>
</dbReference>
<dbReference type="OrthoDB" id="4425319at2"/>
<dbReference type="AlphaFoldDB" id="A0A097IEY7"/>
<gene>
    <name evidence="1" type="ORF">CDOO_05045</name>
</gene>
<dbReference type="STRING" id="558173.CDOO_05045"/>
<dbReference type="KEGG" id="cdo:CDOO_05045"/>
<dbReference type="GO" id="GO:0016874">
    <property type="term" value="F:ligase activity"/>
    <property type="evidence" value="ECO:0007669"/>
    <property type="project" value="UniProtKB-KW"/>
</dbReference>
<dbReference type="EMBL" id="CP006764">
    <property type="protein sequence ID" value="AIT60691.1"/>
    <property type="molecule type" value="Genomic_DNA"/>
</dbReference>
<sequence>MSSPDNILLHLAQEDEDMVREVFAELHRRGFPEQHQHPHVTVTFSPAMHPDATQLAGQLLPEVVPATLARVGTVIFGIKRKQTVAWLLDAPDDLSAAARAISAANPDGRGHTWTPHLTVGLRLPREIIPDYLRALDELTPSTFREIRAVRAGLWRPRRETYTLLAD</sequence>
<dbReference type="HOGENOM" id="CLU_1458988_0_0_11"/>
<dbReference type="SUPFAM" id="SSF55144">
    <property type="entry name" value="LigT-like"/>
    <property type="match status" value="1"/>
</dbReference>
<dbReference type="InterPro" id="IPR009097">
    <property type="entry name" value="Cyclic_Pdiesterase"/>
</dbReference>
<evidence type="ECO:0000313" key="1">
    <source>
        <dbReference type="EMBL" id="AIT60691.1"/>
    </source>
</evidence>
<keyword evidence="2" id="KW-1185">Reference proteome</keyword>
<keyword evidence="1" id="KW-0436">Ligase</keyword>
<reference evidence="1 2" key="1">
    <citation type="submission" date="2013-09" db="EMBL/GenBank/DDBJ databases">
        <title>Complete genome sequence of Corynebacterium doosanense CAU 212(T) (=DSM 45436(T)), isolated from activated sludge.</title>
        <authorList>
            <person name="Schaffert L."/>
            <person name="Albersmeier A."/>
            <person name="Kalinowski J."/>
            <person name="Ruckert C."/>
        </authorList>
    </citation>
    <scope>NUCLEOTIDE SEQUENCE [LARGE SCALE GENOMIC DNA]</scope>
    <source>
        <strain evidence="1 2">CAU 212</strain>
    </source>
</reference>
<dbReference type="Pfam" id="PF13563">
    <property type="entry name" value="2_5_RNA_ligase2"/>
    <property type="match status" value="1"/>
</dbReference>
<dbReference type="RefSeq" id="WP_018022611.1">
    <property type="nucleotide sequence ID" value="NZ_AQUX01000010.1"/>
</dbReference>
<dbReference type="eggNOG" id="COG1514">
    <property type="taxonomic scope" value="Bacteria"/>
</dbReference>
<dbReference type="Gene3D" id="3.90.1140.10">
    <property type="entry name" value="Cyclic phosphodiesterase"/>
    <property type="match status" value="1"/>
</dbReference>
<proteinExistence type="predicted"/>
<organism evidence="1 2">
    <name type="scientific">Corynebacterium doosanense CAU 212 = DSM 45436</name>
    <dbReference type="NCBI Taxonomy" id="558173"/>
    <lineage>
        <taxon>Bacteria</taxon>
        <taxon>Bacillati</taxon>
        <taxon>Actinomycetota</taxon>
        <taxon>Actinomycetes</taxon>
        <taxon>Mycobacteriales</taxon>
        <taxon>Corynebacteriaceae</taxon>
        <taxon>Corynebacterium</taxon>
    </lineage>
</organism>
<accession>A0A097IEY7</accession>
<name>A0A097IEY7_9CORY</name>
<protein>
    <submittedName>
        <fullName evidence="1">2'-5' RNA ligase</fullName>
    </submittedName>
</protein>
<evidence type="ECO:0000313" key="2">
    <source>
        <dbReference type="Proteomes" id="UP000029914"/>
    </source>
</evidence>